<protein>
    <submittedName>
        <fullName evidence="1">Uncharacterized protein</fullName>
    </submittedName>
</protein>
<feature type="non-terminal residue" evidence="1">
    <location>
        <position position="556"/>
    </location>
</feature>
<evidence type="ECO:0000313" key="1">
    <source>
        <dbReference type="EMBL" id="KAH0211826.1"/>
    </source>
</evidence>
<name>A0A9P8G8K1_AURME</name>
<evidence type="ECO:0000313" key="2">
    <source>
        <dbReference type="Proteomes" id="UP000767238"/>
    </source>
</evidence>
<accession>A0A9P8G8K1</accession>
<reference evidence="1" key="1">
    <citation type="journal article" date="2021" name="J Fungi (Basel)">
        <title>Virulence traits and population genomics of the black yeast Aureobasidium melanogenum.</title>
        <authorList>
            <person name="Cernosa A."/>
            <person name="Sun X."/>
            <person name="Gostincar C."/>
            <person name="Fang C."/>
            <person name="Gunde-Cimerman N."/>
            <person name="Song Z."/>
        </authorList>
    </citation>
    <scope>NUCLEOTIDE SEQUENCE</scope>
    <source>
        <strain evidence="1">EXF-8016</strain>
    </source>
</reference>
<organism evidence="1 2">
    <name type="scientific">Aureobasidium melanogenum</name>
    <name type="common">Aureobasidium pullulans var. melanogenum</name>
    <dbReference type="NCBI Taxonomy" id="46634"/>
    <lineage>
        <taxon>Eukaryota</taxon>
        <taxon>Fungi</taxon>
        <taxon>Dikarya</taxon>
        <taxon>Ascomycota</taxon>
        <taxon>Pezizomycotina</taxon>
        <taxon>Dothideomycetes</taxon>
        <taxon>Dothideomycetidae</taxon>
        <taxon>Dothideales</taxon>
        <taxon>Saccotheciaceae</taxon>
        <taxon>Aureobasidium</taxon>
    </lineage>
</organism>
<sequence>MIWTDLVSAPAQPLPFTVTSAGWTFQIARRAYEYERPQGVNGALEMFNAAVLRHGHELSNTLTVVNTPWNQAHVVAVLSRTLAGQCDPSVTIAGRSAQLVTAPNKNIKIHKAIIEARANCHILITGTPMSKKLHNFEGMIRLFWRPKTGGLDEPFHPLPKAFILSIIWLRFHVRPGSFHTIDATYIPCFEHLNMPDNLQSGDALVGVPAPAPVHEQGFVLFFSICHMEAGSFNAVKHEFHDDFEIPRRDLNLRGSLFSVVPLSPFTDGKREFVACRPREVTFIGWLRHLLMHPGPQGYPELHENRHVVDVEADSADADRLLDPDQSQLYHDIMDSMDKVFAGKDFQFLSQVDGGAGSAKTFVCQLIIDHANQLAQTKNQPTTGSELRVSREQGALTKLQPRTRSSAEASASTSIYRPGEASMEALVMWTESRQMVSKHHQRVNKYSGEHGIFIHFAHQLACCMKHHQRVVRSTPDDPVTTTEFSGKVLDCHTDLMLSLFDYLGIGLDERCTGAYLISPLAGPYRLYVARLATTNEDDYTISVCQTHAMLAKLQEAL</sequence>
<dbReference type="Proteomes" id="UP000767238">
    <property type="component" value="Unassembled WGS sequence"/>
</dbReference>
<gene>
    <name evidence="1" type="ORF">KCV03_g9576</name>
</gene>
<comment type="caution">
    <text evidence="1">The sequence shown here is derived from an EMBL/GenBank/DDBJ whole genome shotgun (WGS) entry which is preliminary data.</text>
</comment>
<dbReference type="AlphaFoldDB" id="A0A9P8G8K1"/>
<reference evidence="1" key="2">
    <citation type="submission" date="2021-08" db="EMBL/GenBank/DDBJ databases">
        <authorList>
            <person name="Gostincar C."/>
            <person name="Sun X."/>
            <person name="Song Z."/>
            <person name="Gunde-Cimerman N."/>
        </authorList>
    </citation>
    <scope>NUCLEOTIDE SEQUENCE</scope>
    <source>
        <strain evidence="1">EXF-8016</strain>
    </source>
</reference>
<dbReference type="EMBL" id="JAHFYH010000130">
    <property type="protein sequence ID" value="KAH0211826.1"/>
    <property type="molecule type" value="Genomic_DNA"/>
</dbReference>
<proteinExistence type="predicted"/>
<dbReference type="OrthoDB" id="5857104at2759"/>